<proteinExistence type="predicted"/>
<evidence type="ECO:0000313" key="3">
    <source>
        <dbReference type="Proteomes" id="UP000664417"/>
    </source>
</evidence>
<dbReference type="EMBL" id="JAFREP010000023">
    <property type="protein sequence ID" value="MBO1321301.1"/>
    <property type="molecule type" value="Genomic_DNA"/>
</dbReference>
<organism evidence="2 3">
    <name type="scientific">Acanthopleuribacter pedis</name>
    <dbReference type="NCBI Taxonomy" id="442870"/>
    <lineage>
        <taxon>Bacteria</taxon>
        <taxon>Pseudomonadati</taxon>
        <taxon>Acidobacteriota</taxon>
        <taxon>Holophagae</taxon>
        <taxon>Acanthopleuribacterales</taxon>
        <taxon>Acanthopleuribacteraceae</taxon>
        <taxon>Acanthopleuribacter</taxon>
    </lineage>
</organism>
<dbReference type="AlphaFoldDB" id="A0A8J7Q9R7"/>
<keyword evidence="3" id="KW-1185">Reference proteome</keyword>
<dbReference type="Proteomes" id="UP000664417">
    <property type="component" value="Unassembled WGS sequence"/>
</dbReference>
<dbReference type="RefSeq" id="WP_207861275.1">
    <property type="nucleotide sequence ID" value="NZ_JAFREP010000023.1"/>
</dbReference>
<accession>A0A8J7Q9R7</accession>
<protein>
    <submittedName>
        <fullName evidence="2">Uncharacterized protein</fullName>
    </submittedName>
</protein>
<evidence type="ECO:0000256" key="1">
    <source>
        <dbReference type="SAM" id="MobiDB-lite"/>
    </source>
</evidence>
<feature type="region of interest" description="Disordered" evidence="1">
    <location>
        <begin position="68"/>
        <end position="89"/>
    </location>
</feature>
<gene>
    <name evidence="2" type="ORF">J3U88_22665</name>
</gene>
<evidence type="ECO:0000313" key="2">
    <source>
        <dbReference type="EMBL" id="MBO1321301.1"/>
    </source>
</evidence>
<sequence>MLVPNLDQNPDVDLNMAREIATYLANDRGMAAHSDRINTTLSRELETEGIPTFSTITFEFDTNLRLANPMQPEKESATGSRYHRPNRFP</sequence>
<name>A0A8J7Q9R7_9BACT</name>
<comment type="caution">
    <text evidence="2">The sequence shown here is derived from an EMBL/GenBank/DDBJ whole genome shotgun (WGS) entry which is preliminary data.</text>
</comment>
<reference evidence="2" key="1">
    <citation type="submission" date="2021-03" db="EMBL/GenBank/DDBJ databases">
        <authorList>
            <person name="Wang G."/>
        </authorList>
    </citation>
    <scope>NUCLEOTIDE SEQUENCE</scope>
    <source>
        <strain evidence="2">KCTC 12899</strain>
    </source>
</reference>